<keyword evidence="1" id="KW-1133">Transmembrane helix</keyword>
<feature type="transmembrane region" description="Helical" evidence="1">
    <location>
        <begin position="12"/>
        <end position="30"/>
    </location>
</feature>
<dbReference type="RefSeq" id="WP_007017686.1">
    <property type="nucleotide sequence ID" value="NZ_CH724114.1"/>
</dbReference>
<proteinExistence type="predicted"/>
<dbReference type="HOGENOM" id="CLU_096744_0_0_6"/>
<dbReference type="AlphaFoldDB" id="Q1N4X6"/>
<comment type="caution">
    <text evidence="2">The sequence shown here is derived from an EMBL/GenBank/DDBJ whole genome shotgun (WGS) entry which is preliminary data.</text>
</comment>
<accession>Q1N4X6</accession>
<evidence type="ECO:0008006" key="4">
    <source>
        <dbReference type="Google" id="ProtNLM"/>
    </source>
</evidence>
<dbReference type="InterPro" id="IPR006747">
    <property type="entry name" value="DUF599"/>
</dbReference>
<name>Q1N4X6_9GAMM</name>
<organism evidence="2 3">
    <name type="scientific">Bermanella marisrubri</name>
    <dbReference type="NCBI Taxonomy" id="207949"/>
    <lineage>
        <taxon>Bacteria</taxon>
        <taxon>Pseudomonadati</taxon>
        <taxon>Pseudomonadota</taxon>
        <taxon>Gammaproteobacteria</taxon>
        <taxon>Oceanospirillales</taxon>
        <taxon>Oceanospirillaceae</taxon>
        <taxon>Bermanella</taxon>
    </lineage>
</organism>
<dbReference type="OrthoDB" id="8524743at2"/>
<evidence type="ECO:0000313" key="3">
    <source>
        <dbReference type="Proteomes" id="UP000004263"/>
    </source>
</evidence>
<dbReference type="Pfam" id="PF04654">
    <property type="entry name" value="DUF599"/>
    <property type="match status" value="1"/>
</dbReference>
<dbReference type="EMBL" id="AAQH01000002">
    <property type="protein sequence ID" value="EAT13302.1"/>
    <property type="molecule type" value="Genomic_DNA"/>
</dbReference>
<dbReference type="STRING" id="207949.RED65_01040"/>
<keyword evidence="1" id="KW-0472">Membrane</keyword>
<keyword evidence="1" id="KW-0812">Transmembrane</keyword>
<evidence type="ECO:0000256" key="1">
    <source>
        <dbReference type="SAM" id="Phobius"/>
    </source>
</evidence>
<reference evidence="2 3" key="1">
    <citation type="submission" date="2006-03" db="EMBL/GenBank/DDBJ databases">
        <authorList>
            <person name="Pinhassi J."/>
            <person name="Pedros-Alio C."/>
            <person name="Ferriera S."/>
            <person name="Johnson J."/>
            <person name="Kravitz S."/>
            <person name="Halpern A."/>
            <person name="Remington K."/>
            <person name="Beeson K."/>
            <person name="Tran B."/>
            <person name="Rogers Y.-H."/>
            <person name="Friedman R."/>
            <person name="Venter J.C."/>
        </authorList>
    </citation>
    <scope>NUCLEOTIDE SEQUENCE [LARGE SCALE GENOMIC DNA]</scope>
    <source>
        <strain evidence="2 3">RED65</strain>
    </source>
</reference>
<dbReference type="PANTHER" id="PTHR31881">
    <property type="match status" value="1"/>
</dbReference>
<feature type="transmembrane region" description="Helical" evidence="1">
    <location>
        <begin position="116"/>
        <end position="134"/>
    </location>
</feature>
<protein>
    <recommendedName>
        <fullName evidence="4">DUF599 domain-containing protein</fullName>
    </recommendedName>
</protein>
<dbReference type="PANTHER" id="PTHR31881:SF6">
    <property type="entry name" value="OS09G0494600 PROTEIN"/>
    <property type="match status" value="1"/>
</dbReference>
<gene>
    <name evidence="2" type="ORF">RED65_01040</name>
</gene>
<sequence>MSLEFVLNHPIWDYLVVPYLLVLWMGYGYFSKYMAKRTYCLASILSIHRVWWMQRMLLRENRVADSALLANLERNVNFFASTTMIIIAALLTALTSAWQWQFMQQYEGPVSNQYKVLLLLVIMVYAFFSFTWSLRQYGFGSVLMGAAPDPEQDEFNATQRKEYAYSTAKVLDQAAHSFNYGLRAYYYALASIAWFIHPLIFIGATTWVVVVLYRREFKSKPVKVMAMDVDILKESTNLKP</sequence>
<dbReference type="Proteomes" id="UP000004263">
    <property type="component" value="Unassembled WGS sequence"/>
</dbReference>
<keyword evidence="3" id="KW-1185">Reference proteome</keyword>
<feature type="transmembrane region" description="Helical" evidence="1">
    <location>
        <begin position="78"/>
        <end position="95"/>
    </location>
</feature>
<evidence type="ECO:0000313" key="2">
    <source>
        <dbReference type="EMBL" id="EAT13302.1"/>
    </source>
</evidence>
<feature type="transmembrane region" description="Helical" evidence="1">
    <location>
        <begin position="185"/>
        <end position="213"/>
    </location>
</feature>